<feature type="binding site" evidence="3">
    <location>
        <begin position="151"/>
        <end position="152"/>
    </location>
    <ligand>
        <name>acetyl-CoA</name>
        <dbReference type="ChEBI" id="CHEBI:57288"/>
    </ligand>
</feature>
<feature type="active site" description="Proton donor" evidence="3">
    <location>
        <position position="156"/>
    </location>
</feature>
<keyword evidence="1 3" id="KW-0808">Transferase</keyword>
<dbReference type="Pfam" id="PF17668">
    <property type="entry name" value="Acetyltransf_17"/>
    <property type="match status" value="1"/>
</dbReference>
<evidence type="ECO:0000259" key="6">
    <source>
        <dbReference type="Pfam" id="PF17668"/>
    </source>
</evidence>
<dbReference type="InterPro" id="IPR025559">
    <property type="entry name" value="Eis_dom"/>
</dbReference>
<feature type="region of interest" description="Disordered" evidence="4">
    <location>
        <begin position="1"/>
        <end position="21"/>
    </location>
</feature>
<feature type="active site" description="Proton acceptor; via carboxylate" evidence="3">
    <location>
        <position position="443"/>
    </location>
</feature>
<dbReference type="InterPro" id="IPR016181">
    <property type="entry name" value="Acyl_CoA_acyltransferase"/>
</dbReference>
<dbReference type="InterPro" id="IPR041380">
    <property type="entry name" value="Acetyltransf_17"/>
</dbReference>
<evidence type="ECO:0000259" key="5">
    <source>
        <dbReference type="Pfam" id="PF13530"/>
    </source>
</evidence>
<dbReference type="Gene3D" id="3.40.630.30">
    <property type="match status" value="2"/>
</dbReference>
<feature type="domain" description="Eis-like acetyltransferase" evidence="6">
    <location>
        <begin position="224"/>
        <end position="333"/>
    </location>
</feature>
<reference evidence="7 8" key="1">
    <citation type="submission" date="2019-08" db="EMBL/GenBank/DDBJ databases">
        <title>Arthrobacter sp. nov., isolated from plateau pika and Tibetan wild ass.</title>
        <authorList>
            <person name="Ge Y."/>
        </authorList>
    </citation>
    <scope>NUCLEOTIDE SEQUENCE [LARGE SCALE GENOMIC DNA]</scope>
    <source>
        <strain evidence="7 8">785</strain>
    </source>
</reference>
<dbReference type="InterPro" id="IPR051554">
    <property type="entry name" value="Acetyltransferase_Eis"/>
</dbReference>
<proteinExistence type="inferred from homology"/>
<dbReference type="Pfam" id="PF13530">
    <property type="entry name" value="SCP2_2"/>
    <property type="match status" value="1"/>
</dbReference>
<name>A0A5N6MGR9_9MICC</name>
<keyword evidence="8" id="KW-1185">Reference proteome</keyword>
<dbReference type="AlphaFoldDB" id="A0A5N6MGR9"/>
<feature type="domain" description="Enhanced intracellular survival protein" evidence="5">
    <location>
        <begin position="337"/>
        <end position="440"/>
    </location>
</feature>
<dbReference type="SUPFAM" id="SSF55729">
    <property type="entry name" value="Acyl-CoA N-acyltransferases (Nat)"/>
    <property type="match status" value="1"/>
</dbReference>
<dbReference type="InterPro" id="IPR036527">
    <property type="entry name" value="SCP2_sterol-bd_dom_sf"/>
</dbReference>
<dbReference type="EMBL" id="VTFX01000004">
    <property type="protein sequence ID" value="KAD3632894.1"/>
    <property type="molecule type" value="Genomic_DNA"/>
</dbReference>
<protein>
    <submittedName>
        <fullName evidence="7">GNAT family N-acetyltransferase</fullName>
    </submittedName>
</protein>
<evidence type="ECO:0000313" key="8">
    <source>
        <dbReference type="Proteomes" id="UP000326852"/>
    </source>
</evidence>
<feature type="compositionally biased region" description="Gly residues" evidence="4">
    <location>
        <begin position="1"/>
        <end position="11"/>
    </location>
</feature>
<comment type="caution">
    <text evidence="7">The sequence shown here is derived from an EMBL/GenBank/DDBJ whole genome shotgun (WGS) entry which is preliminary data.</text>
</comment>
<evidence type="ECO:0000256" key="3">
    <source>
        <dbReference type="HAMAP-Rule" id="MF_01812"/>
    </source>
</evidence>
<gene>
    <name evidence="7" type="ORF">GD627_08530</name>
</gene>
<comment type="similarity">
    <text evidence="3">Belongs to the acetyltransferase Eis family.</text>
</comment>
<feature type="binding site" evidence="3">
    <location>
        <begin position="115"/>
        <end position="117"/>
    </location>
    <ligand>
        <name>acetyl-CoA</name>
        <dbReference type="ChEBI" id="CHEBI:57288"/>
    </ligand>
</feature>
<evidence type="ECO:0000256" key="1">
    <source>
        <dbReference type="ARBA" id="ARBA00022679"/>
    </source>
</evidence>
<keyword evidence="2 3" id="KW-0012">Acyltransferase</keyword>
<accession>A0A5N6MGR9</accession>
<dbReference type="Gene3D" id="3.30.1050.10">
    <property type="entry name" value="SCP2 sterol-binding domain"/>
    <property type="match status" value="1"/>
</dbReference>
<dbReference type="SUPFAM" id="SSF55718">
    <property type="entry name" value="SCP-like"/>
    <property type="match status" value="1"/>
</dbReference>
<evidence type="ECO:0000313" key="7">
    <source>
        <dbReference type="EMBL" id="KAD3632894.1"/>
    </source>
</evidence>
<dbReference type="GO" id="GO:0030649">
    <property type="term" value="P:aminoglycoside antibiotic catabolic process"/>
    <property type="evidence" value="ECO:0007669"/>
    <property type="project" value="TreeGrafter"/>
</dbReference>
<dbReference type="HAMAP" id="MF_01812">
    <property type="entry name" value="Eis"/>
    <property type="match status" value="1"/>
</dbReference>
<dbReference type="InterPro" id="IPR022902">
    <property type="entry name" value="NAcTrfase_Eis"/>
</dbReference>
<evidence type="ECO:0000256" key="2">
    <source>
        <dbReference type="ARBA" id="ARBA00023315"/>
    </source>
</evidence>
<comment type="subunit">
    <text evidence="3">Homohexamer; trimer of dimers.</text>
</comment>
<organism evidence="7 8">
    <name type="scientific">Arthrobacter yangruifuii</name>
    <dbReference type="NCBI Taxonomy" id="2606616"/>
    <lineage>
        <taxon>Bacteria</taxon>
        <taxon>Bacillati</taxon>
        <taxon>Actinomycetota</taxon>
        <taxon>Actinomycetes</taxon>
        <taxon>Micrococcales</taxon>
        <taxon>Micrococcaceae</taxon>
        <taxon>Arthrobacter</taxon>
    </lineage>
</organism>
<dbReference type="Pfam" id="PF13527">
    <property type="entry name" value="Acetyltransf_9"/>
    <property type="match status" value="1"/>
</dbReference>
<dbReference type="PANTHER" id="PTHR37817:SF1">
    <property type="entry name" value="N-ACETYLTRANSFERASE EIS"/>
    <property type="match status" value="1"/>
</dbReference>
<dbReference type="GO" id="GO:0034069">
    <property type="term" value="F:aminoglycoside N-acetyltransferase activity"/>
    <property type="evidence" value="ECO:0007669"/>
    <property type="project" value="TreeGrafter"/>
</dbReference>
<dbReference type="RefSeq" id="WP_152272146.1">
    <property type="nucleotide sequence ID" value="NZ_VTFX01000004.1"/>
</dbReference>
<sequence>MGTGQSAGSGTDGLRFESFPAGYDPADPAKADQRTARWFDAVNLGFHEDRSNEERFPAQVDGYLRDGRVLTAVYDDGGTEYAWDPAVPVATYATMVNTLNVGGTQLLPTHLVTAVTVRPTHRRRGILRKMITGDLARAKAAGLALAALTASEATIYGRFGFGAATSTAGVELETRGGLGFTAPARGTVAIADPDRLRTLVPEIFRLHLERTFGALGRQHAYAMRAAGEWNGENTEPDRAVRGVLRLDAEGVPDGYAAYKSLGWREEPHTIKVIDLVAASDEAYRELWRYLGSIDLVDRLTFTEAPVEDPLPWMLTDRRRYKVTSVEDVLWLRILDPQAALAARGYFGGGTVVLEIDDPLGLAAGTFLLEVHGGVGTARPAGPGEHAQRPRVRLTAAALGSLYLGAVSARTLAAAGGVQAGEDALAVLDELFTAGPAPYCSTHF</sequence>
<evidence type="ECO:0000256" key="4">
    <source>
        <dbReference type="SAM" id="MobiDB-lite"/>
    </source>
</evidence>
<feature type="binding site" evidence="3">
    <location>
        <begin position="123"/>
        <end position="128"/>
    </location>
    <ligand>
        <name>acetyl-CoA</name>
        <dbReference type="ChEBI" id="CHEBI:57288"/>
    </ligand>
</feature>
<dbReference type="Proteomes" id="UP000326852">
    <property type="component" value="Unassembled WGS sequence"/>
</dbReference>
<dbReference type="PANTHER" id="PTHR37817">
    <property type="entry name" value="N-ACETYLTRANSFERASE EIS"/>
    <property type="match status" value="1"/>
</dbReference>